<dbReference type="SUPFAM" id="SSF51316">
    <property type="entry name" value="Mss4-like"/>
    <property type="match status" value="1"/>
</dbReference>
<evidence type="ECO:0000259" key="5">
    <source>
        <dbReference type="PROSITE" id="PS51891"/>
    </source>
</evidence>
<evidence type="ECO:0000313" key="7">
    <source>
        <dbReference type="EMBL" id="QQZ51401.1"/>
    </source>
</evidence>
<gene>
    <name evidence="6" type="ORF">JKL49_06640</name>
    <name evidence="7" type="ORF">JKL49_10480</name>
</gene>
<keyword evidence="4" id="KW-0456">Lyase</keyword>
<dbReference type="AlphaFoldDB" id="A0A941D1C7"/>
<evidence type="ECO:0000256" key="4">
    <source>
        <dbReference type="ARBA" id="ARBA00023239"/>
    </source>
</evidence>
<dbReference type="InterPro" id="IPR011057">
    <property type="entry name" value="Mss4-like_sf"/>
</dbReference>
<protein>
    <submittedName>
        <fullName evidence="6">GFA family protein</fullName>
    </submittedName>
</protein>
<dbReference type="RefSeq" id="WP_215339179.1">
    <property type="nucleotide sequence ID" value="NZ_JAGSGD010000001.1"/>
</dbReference>
<sequence>MHTGSCLCGGVRFEVLCDLPDIQACHCRSCRKAQGTAFVAVLPLAKADLRFTAGTDLLTAFESSPGKERVFCKVCGSPILSLAAALPDRVRLRAGVVDGDLGVKIASHAFTGQAVDWCAVDDDAPHYTGARPA</sequence>
<keyword evidence="2" id="KW-0479">Metal-binding</keyword>
<dbReference type="InterPro" id="IPR006913">
    <property type="entry name" value="CENP-V/GFA"/>
</dbReference>
<evidence type="ECO:0000256" key="1">
    <source>
        <dbReference type="ARBA" id="ARBA00005495"/>
    </source>
</evidence>
<evidence type="ECO:0000256" key="2">
    <source>
        <dbReference type="ARBA" id="ARBA00022723"/>
    </source>
</evidence>
<evidence type="ECO:0000313" key="6">
    <source>
        <dbReference type="EMBL" id="MBR7619063.1"/>
    </source>
</evidence>
<name>A0A941D1C7_9CAUL</name>
<dbReference type="EMBL" id="CP068570">
    <property type="protein sequence ID" value="QQZ51401.1"/>
    <property type="molecule type" value="Genomic_DNA"/>
</dbReference>
<dbReference type="GO" id="GO:0016846">
    <property type="term" value="F:carbon-sulfur lyase activity"/>
    <property type="evidence" value="ECO:0007669"/>
    <property type="project" value="InterPro"/>
</dbReference>
<accession>A0A941D1C7</accession>
<evidence type="ECO:0000313" key="8">
    <source>
        <dbReference type="Proteomes" id="UP000622580"/>
    </source>
</evidence>
<comment type="similarity">
    <text evidence="1">Belongs to the Gfa family.</text>
</comment>
<dbReference type="Proteomes" id="UP000622580">
    <property type="component" value="Unassembled WGS sequence"/>
</dbReference>
<keyword evidence="3" id="KW-0862">Zinc</keyword>
<feature type="domain" description="CENP-V/GFA" evidence="5">
    <location>
        <begin position="2"/>
        <end position="116"/>
    </location>
</feature>
<keyword evidence="8" id="KW-1185">Reference proteome</keyword>
<dbReference type="GO" id="GO:0046872">
    <property type="term" value="F:metal ion binding"/>
    <property type="evidence" value="ECO:0007669"/>
    <property type="project" value="UniProtKB-KW"/>
</dbReference>
<dbReference type="PROSITE" id="PS51891">
    <property type="entry name" value="CENP_V_GFA"/>
    <property type="match status" value="1"/>
</dbReference>
<dbReference type="Gene3D" id="3.90.1590.10">
    <property type="entry name" value="glutathione-dependent formaldehyde- activating enzyme (gfa)"/>
    <property type="match status" value="1"/>
</dbReference>
<organism evidence="6 8">
    <name type="scientific">Phenylobacterium glaciei</name>
    <dbReference type="NCBI Taxonomy" id="2803784"/>
    <lineage>
        <taxon>Bacteria</taxon>
        <taxon>Pseudomonadati</taxon>
        <taxon>Pseudomonadota</taxon>
        <taxon>Alphaproteobacteria</taxon>
        <taxon>Caulobacterales</taxon>
        <taxon>Caulobacteraceae</taxon>
        <taxon>Phenylobacterium</taxon>
    </lineage>
</organism>
<evidence type="ECO:0000256" key="3">
    <source>
        <dbReference type="ARBA" id="ARBA00022833"/>
    </source>
</evidence>
<dbReference type="PANTHER" id="PTHR33337">
    <property type="entry name" value="GFA DOMAIN-CONTAINING PROTEIN"/>
    <property type="match status" value="1"/>
</dbReference>
<reference evidence="6" key="2">
    <citation type="submission" date="2021-04" db="EMBL/GenBank/DDBJ databases">
        <title>Draft genome assembly of strain Phenylobacterium sp. 20VBR1 using MiniION and Illumina platforms.</title>
        <authorList>
            <person name="Thomas F.A."/>
            <person name="Krishnan K.P."/>
            <person name="Sinha R.K."/>
        </authorList>
    </citation>
    <scope>NUCLEOTIDE SEQUENCE</scope>
    <source>
        <strain evidence="6">20VBR1</strain>
    </source>
</reference>
<dbReference type="PANTHER" id="PTHR33337:SF40">
    <property type="entry name" value="CENP-V_GFA DOMAIN-CONTAINING PROTEIN-RELATED"/>
    <property type="match status" value="1"/>
</dbReference>
<proteinExistence type="inferred from homology"/>
<dbReference type="EMBL" id="JAGSGD010000001">
    <property type="protein sequence ID" value="MBR7619063.1"/>
    <property type="molecule type" value="Genomic_DNA"/>
</dbReference>
<reference evidence="7" key="1">
    <citation type="submission" date="2021-01" db="EMBL/GenBank/DDBJ databases">
        <title>Genome sequence of Phenylobacterium sp. 20VBR1 isolated from a valley glaceir, Ny-Alesund, Svalbard.</title>
        <authorList>
            <person name="Thomas F.A."/>
            <person name="Krishnan K.P."/>
            <person name="Sinha R.K."/>
        </authorList>
    </citation>
    <scope>NUCLEOTIDE SEQUENCE</scope>
    <source>
        <strain evidence="7">20VBR1</strain>
    </source>
</reference>
<dbReference type="Pfam" id="PF04828">
    <property type="entry name" value="GFA"/>
    <property type="match status" value="1"/>
</dbReference>